<dbReference type="OrthoDB" id="6703404at2759"/>
<dbReference type="PRINTS" id="PR00926">
    <property type="entry name" value="MITOCARRIER"/>
</dbReference>
<evidence type="ECO:0000256" key="15">
    <source>
        <dbReference type="ARBA" id="ARBA00057233"/>
    </source>
</evidence>
<dbReference type="Proteomes" id="UP000054304">
    <property type="component" value="Unassembled WGS sequence"/>
</dbReference>
<dbReference type="InterPro" id="IPR018108">
    <property type="entry name" value="MCP_transmembrane"/>
</dbReference>
<dbReference type="SUPFAM" id="SSF103506">
    <property type="entry name" value="Mitochondrial carrier"/>
    <property type="match status" value="1"/>
</dbReference>
<evidence type="ECO:0000256" key="12">
    <source>
        <dbReference type="ARBA" id="ARBA00050559"/>
    </source>
</evidence>
<dbReference type="InterPro" id="IPR002067">
    <property type="entry name" value="MCP"/>
</dbReference>
<evidence type="ECO:0000256" key="4">
    <source>
        <dbReference type="ARBA" id="ARBA00022692"/>
    </source>
</evidence>
<evidence type="ECO:0000256" key="1">
    <source>
        <dbReference type="ARBA" id="ARBA00004448"/>
    </source>
</evidence>
<keyword evidence="7" id="KW-1133">Transmembrane helix</keyword>
<evidence type="ECO:0000256" key="2">
    <source>
        <dbReference type="ARBA" id="ARBA00006375"/>
    </source>
</evidence>
<evidence type="ECO:0000256" key="13">
    <source>
        <dbReference type="ARBA" id="ARBA00051081"/>
    </source>
</evidence>
<sequence length="325" mass="35242">MSKVEKEVQAKLNADKPAAQKVSKAGSFIAGGMAACIAVTVTNPIELVKTRMQLQGEMSAEAQRIYKNPLQALSVIFKNEGIRGLQKGLSCAYIYQIGLNGSRLGFYEPIRSLLNSTFFPAQDPHKVQNVAINVTSGATSGIIGAIMGSPLFLIKTRMQSYSNAVQIGQQTHYTSIANGLSTIYRAEGIKGLFRGVDAAILRTGAGSSVQLPIYNTAKRFLLDNNVMQEGTGLHLVASTISGLGVGVVMNPWDVILTRVYNQKGNLYKGPLDCLVKTVRIEGIGALYKGFEAQIFRIAPHTILCLTFMEQTMKLVYAVEKRVFTA</sequence>
<dbReference type="InterPro" id="IPR051508">
    <property type="entry name" value="Mito_Carrier_Antiporter"/>
</dbReference>
<comment type="catalytic activity">
    <reaction evidence="12">
        <text>malonate(in) + sulfate(out) = malonate(out) + sulfate(in)</text>
        <dbReference type="Rhea" id="RHEA:73195"/>
        <dbReference type="ChEBI" id="CHEBI:15792"/>
        <dbReference type="ChEBI" id="CHEBI:16189"/>
    </reaction>
    <physiologicalReaction direction="left-to-right" evidence="12">
        <dbReference type="Rhea" id="RHEA:73196"/>
    </physiologicalReaction>
    <physiologicalReaction direction="right-to-left" evidence="12">
        <dbReference type="Rhea" id="RHEA:73197"/>
    </physiologicalReaction>
</comment>
<evidence type="ECO:0000256" key="5">
    <source>
        <dbReference type="ARBA" id="ARBA00022737"/>
    </source>
</evidence>
<dbReference type="PROSITE" id="PS50920">
    <property type="entry name" value="SOLCAR"/>
    <property type="match status" value="3"/>
</dbReference>
<keyword evidence="6" id="KW-0999">Mitochondrion inner membrane</keyword>
<evidence type="ECO:0000256" key="11">
    <source>
        <dbReference type="ARBA" id="ARBA00050441"/>
    </source>
</evidence>
<evidence type="ECO:0000256" key="8">
    <source>
        <dbReference type="ARBA" id="ARBA00023128"/>
    </source>
</evidence>
<evidence type="ECO:0000256" key="10">
    <source>
        <dbReference type="ARBA" id="ARBA00050115"/>
    </source>
</evidence>
<keyword evidence="9 17" id="KW-0472">Membrane</keyword>
<feature type="repeat" description="Solcar" evidence="17">
    <location>
        <begin position="22"/>
        <end position="113"/>
    </location>
</feature>
<comment type="catalytic activity">
    <reaction evidence="10">
        <text>(2R,3S)-3-isopropylmalate(in) + sulfate(out) = (2R,3S)-3-isopropylmalate(out) + sulfate(in)</text>
        <dbReference type="Rhea" id="RHEA:76347"/>
        <dbReference type="ChEBI" id="CHEBI:16189"/>
        <dbReference type="ChEBI" id="CHEBI:35121"/>
    </reaction>
    <physiologicalReaction direction="left-to-right" evidence="10">
        <dbReference type="Rhea" id="RHEA:76348"/>
    </physiologicalReaction>
    <physiologicalReaction direction="right-to-left" evidence="10">
        <dbReference type="Rhea" id="RHEA:76349"/>
    </physiologicalReaction>
</comment>
<keyword evidence="3 18" id="KW-0813">Transport</keyword>
<evidence type="ECO:0000256" key="17">
    <source>
        <dbReference type="PROSITE-ProRule" id="PRU00282"/>
    </source>
</evidence>
<protein>
    <recommendedName>
        <fullName evidence="16">Mitochondrial oxaloacetate transport protein</fullName>
    </recommendedName>
</protein>
<feature type="repeat" description="Solcar" evidence="17">
    <location>
        <begin position="229"/>
        <end position="314"/>
    </location>
</feature>
<dbReference type="GeneID" id="34684359"/>
<comment type="subcellular location">
    <subcellularLocation>
        <location evidence="1">Mitochondrion inner membrane</location>
        <topology evidence="1">Multi-pass membrane protein</topology>
    </subcellularLocation>
</comment>
<gene>
    <name evidence="19" type="ORF">LALA0_S02e03312g</name>
</gene>
<reference evidence="19 20" key="1">
    <citation type="submission" date="2014-12" db="EMBL/GenBank/DDBJ databases">
        <authorList>
            <person name="Neuveglise Cecile"/>
        </authorList>
    </citation>
    <scope>NUCLEOTIDE SEQUENCE [LARGE SCALE GENOMIC DNA]</scope>
    <source>
        <strain evidence="19 20">CBS 12615</strain>
    </source>
</reference>
<evidence type="ECO:0000256" key="18">
    <source>
        <dbReference type="RuleBase" id="RU000488"/>
    </source>
</evidence>
<proteinExistence type="inferred from homology"/>
<dbReference type="GO" id="GO:1901239">
    <property type="term" value="F:malonate(1-) transmembrane transporter activity"/>
    <property type="evidence" value="ECO:0007669"/>
    <property type="project" value="EnsemblFungi"/>
</dbReference>
<dbReference type="AlphaFoldDB" id="A0A0C7MM79"/>
<keyword evidence="20" id="KW-1185">Reference proteome</keyword>
<comment type="similarity">
    <text evidence="2 18">Belongs to the mitochondrial carrier (TC 2.A.29) family.</text>
</comment>
<organism evidence="19 20">
    <name type="scientific">Lachancea lanzarotensis</name>
    <dbReference type="NCBI Taxonomy" id="1245769"/>
    <lineage>
        <taxon>Eukaryota</taxon>
        <taxon>Fungi</taxon>
        <taxon>Dikarya</taxon>
        <taxon>Ascomycota</taxon>
        <taxon>Saccharomycotina</taxon>
        <taxon>Saccharomycetes</taxon>
        <taxon>Saccharomycetales</taxon>
        <taxon>Saccharomycetaceae</taxon>
        <taxon>Lachancea</taxon>
    </lineage>
</organism>
<dbReference type="InterPro" id="IPR023395">
    <property type="entry name" value="MCP_dom_sf"/>
</dbReference>
<dbReference type="GO" id="GO:0015131">
    <property type="term" value="F:oxaloacetate transmembrane transporter activity"/>
    <property type="evidence" value="ECO:0007669"/>
    <property type="project" value="EnsemblFungi"/>
</dbReference>
<evidence type="ECO:0000313" key="19">
    <source>
        <dbReference type="EMBL" id="CEP60948.1"/>
    </source>
</evidence>
<evidence type="ECO:0000256" key="6">
    <source>
        <dbReference type="ARBA" id="ARBA00022792"/>
    </source>
</evidence>
<evidence type="ECO:0000313" key="20">
    <source>
        <dbReference type="Proteomes" id="UP000054304"/>
    </source>
</evidence>
<dbReference type="RefSeq" id="XP_022627186.1">
    <property type="nucleotide sequence ID" value="XM_022773684.1"/>
</dbReference>
<dbReference type="FunFam" id="1.50.40.10:FF:000039">
    <property type="entry name" value="Solute carrier family 25 member 35"/>
    <property type="match status" value="1"/>
</dbReference>
<dbReference type="PANTHER" id="PTHR45928:SF1">
    <property type="entry name" value="RE38146P"/>
    <property type="match status" value="1"/>
</dbReference>
<keyword evidence="8" id="KW-0496">Mitochondrion</keyword>
<evidence type="ECO:0000256" key="14">
    <source>
        <dbReference type="ARBA" id="ARBA00052823"/>
    </source>
</evidence>
<comment type="function">
    <text evidence="15">Antiporter that exchanges dicarboxylates and sulfur oxoanions across the inner membrane of mitochondria. Exports alpha-isopropylmalate from mitochondrial matrix to the cytosol, where it serves as a precursor for leucine biosynthesis.</text>
</comment>
<keyword evidence="5" id="KW-0677">Repeat</keyword>
<evidence type="ECO:0000256" key="9">
    <source>
        <dbReference type="ARBA" id="ARBA00023136"/>
    </source>
</evidence>
<dbReference type="HOGENOM" id="CLU_015166_14_3_1"/>
<dbReference type="Gene3D" id="1.50.40.10">
    <property type="entry name" value="Mitochondrial carrier domain"/>
    <property type="match status" value="1"/>
</dbReference>
<name>A0A0C7MM79_9SACH</name>
<keyword evidence="4 17" id="KW-0812">Transmembrane</keyword>
<dbReference type="STRING" id="1245769.A0A0C7MM79"/>
<comment type="catalytic activity">
    <reaction evidence="13">
        <text>(2S)-2-isopropylmalate(in) + sulfate(out) = (2S)-2-isopropylmalate(out) + sulfate(in)</text>
        <dbReference type="Rhea" id="RHEA:76343"/>
        <dbReference type="ChEBI" id="CHEBI:1178"/>
        <dbReference type="ChEBI" id="CHEBI:16189"/>
    </reaction>
    <physiologicalReaction direction="left-to-right" evidence="13">
        <dbReference type="Rhea" id="RHEA:76344"/>
    </physiologicalReaction>
    <physiologicalReaction direction="right-to-left" evidence="13">
        <dbReference type="Rhea" id="RHEA:76345"/>
    </physiologicalReaction>
</comment>
<comment type="catalytic activity">
    <reaction evidence="14">
        <text>oxaloacetate(in) + sulfate(out) = oxaloacetate(out) + sulfate(in)</text>
        <dbReference type="Rhea" id="RHEA:76351"/>
        <dbReference type="ChEBI" id="CHEBI:16189"/>
        <dbReference type="ChEBI" id="CHEBI:16452"/>
    </reaction>
    <physiologicalReaction direction="left-to-right" evidence="14">
        <dbReference type="Rhea" id="RHEA:76352"/>
    </physiologicalReaction>
    <physiologicalReaction direction="right-to-left" evidence="14">
        <dbReference type="Rhea" id="RHEA:76353"/>
    </physiologicalReaction>
</comment>
<dbReference type="GO" id="GO:0034658">
    <property type="term" value="F:isopropylmalate transmembrane transporter activity"/>
    <property type="evidence" value="ECO:0007669"/>
    <property type="project" value="EnsemblFungi"/>
</dbReference>
<evidence type="ECO:0000256" key="3">
    <source>
        <dbReference type="ARBA" id="ARBA00022448"/>
    </source>
</evidence>
<feature type="repeat" description="Solcar" evidence="17">
    <location>
        <begin position="128"/>
        <end position="220"/>
    </location>
</feature>
<evidence type="ECO:0000256" key="16">
    <source>
        <dbReference type="ARBA" id="ARBA00074147"/>
    </source>
</evidence>
<accession>A0A0C7MM79</accession>
<evidence type="ECO:0000256" key="7">
    <source>
        <dbReference type="ARBA" id="ARBA00022989"/>
    </source>
</evidence>
<dbReference type="GO" id="GO:0005743">
    <property type="term" value="C:mitochondrial inner membrane"/>
    <property type="evidence" value="ECO:0007669"/>
    <property type="project" value="UniProtKB-SubCell"/>
</dbReference>
<dbReference type="GO" id="GO:0015116">
    <property type="term" value="F:sulfate transmembrane transporter activity"/>
    <property type="evidence" value="ECO:0007669"/>
    <property type="project" value="EnsemblFungi"/>
</dbReference>
<comment type="catalytic activity">
    <reaction evidence="11">
        <text>thiosulfate(in) + sulfate(out) = thiosulfate(out) + sulfate(in)</text>
        <dbReference type="Rhea" id="RHEA:73215"/>
        <dbReference type="ChEBI" id="CHEBI:16189"/>
        <dbReference type="ChEBI" id="CHEBI:33542"/>
    </reaction>
    <physiologicalReaction direction="left-to-right" evidence="11">
        <dbReference type="Rhea" id="RHEA:73216"/>
    </physiologicalReaction>
    <physiologicalReaction direction="right-to-left" evidence="11">
        <dbReference type="Rhea" id="RHEA:73217"/>
    </physiologicalReaction>
</comment>
<dbReference type="EMBL" id="LN736361">
    <property type="protein sequence ID" value="CEP60948.1"/>
    <property type="molecule type" value="Genomic_DNA"/>
</dbReference>
<dbReference type="PANTHER" id="PTHR45928">
    <property type="entry name" value="RE38146P"/>
    <property type="match status" value="1"/>
</dbReference>
<dbReference type="Pfam" id="PF00153">
    <property type="entry name" value="Mito_carr"/>
    <property type="match status" value="3"/>
</dbReference>